<sequence length="274" mass="30424">MYRRGAIQGGRTVIDLAQAKRLLNKAGVNSAPGTKYKVKFEDVKSGDFFFSQRLVIPKELPPGKSYKAIVIEVTTDNAEKEVSSFDFLIPGKEIASQVVPKEEPSVAGPVSDVNLSLLLKLRDQDRISHENERLLWENKLDHQKLFYENELRRKDEAHITEIKRILADCESKIDLIRNNHIALESERLKIRSAIEKTVRAELKAPTQEGTDINSLLNNPIVFGLASHFAKSKGIDLSPMAAGLDLNSLLQGLQGVMGEGAKTGSTRGLLDLLKQ</sequence>
<proteinExistence type="predicted"/>
<evidence type="ECO:0000313" key="2">
    <source>
        <dbReference type="Proteomes" id="UP000012118"/>
    </source>
</evidence>
<organism evidence="1 2">
    <name type="scientific">Leptospira weilii str. UI 13098</name>
    <dbReference type="NCBI Taxonomy" id="1088542"/>
    <lineage>
        <taxon>Bacteria</taxon>
        <taxon>Pseudomonadati</taxon>
        <taxon>Spirochaetota</taxon>
        <taxon>Spirochaetia</taxon>
        <taxon>Leptospirales</taxon>
        <taxon>Leptospiraceae</taxon>
        <taxon>Leptospira</taxon>
    </lineage>
</organism>
<gene>
    <name evidence="1" type="ORF">LEP1GSC108_2816</name>
</gene>
<name>M6Q4E9_9LEPT</name>
<dbReference type="Proteomes" id="UP000012118">
    <property type="component" value="Unassembled WGS sequence"/>
</dbReference>
<protein>
    <submittedName>
        <fullName evidence="1">Uncharacterized protein</fullName>
    </submittedName>
</protein>
<comment type="caution">
    <text evidence="1">The sequence shown here is derived from an EMBL/GenBank/DDBJ whole genome shotgun (WGS) entry which is preliminary data.</text>
</comment>
<reference evidence="1 2" key="1">
    <citation type="submission" date="2013-01" db="EMBL/GenBank/DDBJ databases">
        <authorList>
            <person name="Harkins D.M."/>
            <person name="Durkin A.S."/>
            <person name="Brinkac L.M."/>
            <person name="Haft D.H."/>
            <person name="Selengut J.D."/>
            <person name="Sanka R."/>
            <person name="DePew J."/>
            <person name="Purushe J."/>
            <person name="Chanthongthip A."/>
            <person name="Lattana O."/>
            <person name="Phetsouvanh R."/>
            <person name="Newton P.N."/>
            <person name="Vinetz J.M."/>
            <person name="Sutton G.G."/>
            <person name="Nierman W.C."/>
            <person name="Fouts D.E."/>
        </authorList>
    </citation>
    <scope>NUCLEOTIDE SEQUENCE [LARGE SCALE GENOMIC DNA]</scope>
    <source>
        <strain evidence="1 2">UI 13098</strain>
    </source>
</reference>
<accession>M6Q4E9</accession>
<dbReference type="EMBL" id="AHNU02000041">
    <property type="protein sequence ID" value="EMN90466.1"/>
    <property type="molecule type" value="Genomic_DNA"/>
</dbReference>
<evidence type="ECO:0000313" key="1">
    <source>
        <dbReference type="EMBL" id="EMN90466.1"/>
    </source>
</evidence>
<dbReference type="AlphaFoldDB" id="M6Q4E9"/>
<keyword evidence="2" id="KW-1185">Reference proteome</keyword>